<dbReference type="PROSITE" id="PS51007">
    <property type="entry name" value="CYTC"/>
    <property type="match status" value="2"/>
</dbReference>
<dbReference type="GO" id="GO:0005506">
    <property type="term" value="F:iron ion binding"/>
    <property type="evidence" value="ECO:0007669"/>
    <property type="project" value="InterPro"/>
</dbReference>
<evidence type="ECO:0000256" key="3">
    <source>
        <dbReference type="ARBA" id="ARBA00022617"/>
    </source>
</evidence>
<evidence type="ECO:0000256" key="6">
    <source>
        <dbReference type="ARBA" id="ARBA00022982"/>
    </source>
</evidence>
<dbReference type="SUPFAM" id="SSF46626">
    <property type="entry name" value="Cytochrome c"/>
    <property type="match status" value="2"/>
</dbReference>
<dbReference type="InterPro" id="IPR009056">
    <property type="entry name" value="Cyt_c-like_dom"/>
</dbReference>
<comment type="subcellular location">
    <subcellularLocation>
        <location evidence="1">Periplasm</location>
    </subcellularLocation>
</comment>
<dbReference type="InterPro" id="IPR050597">
    <property type="entry name" value="Cytochrome_c_Oxidase_Subunit"/>
</dbReference>
<feature type="binding site" description="covalent" evidence="8">
    <location>
        <position position="28"/>
    </location>
    <ligand>
        <name>heme c</name>
        <dbReference type="ChEBI" id="CHEBI:61717"/>
        <label>1</label>
    </ligand>
</feature>
<dbReference type="InterPro" id="IPR008168">
    <property type="entry name" value="Cyt_C_IC"/>
</dbReference>
<dbReference type="Pfam" id="PF00034">
    <property type="entry name" value="Cytochrom_C"/>
    <property type="match status" value="2"/>
</dbReference>
<dbReference type="PIRSF" id="PIRSF000005">
    <property type="entry name" value="Cytochrome_c4"/>
    <property type="match status" value="1"/>
</dbReference>
<evidence type="ECO:0000313" key="12">
    <source>
        <dbReference type="Proteomes" id="UP000626148"/>
    </source>
</evidence>
<feature type="domain" description="Cytochrome c" evidence="10">
    <location>
        <begin position="100"/>
        <end position="201"/>
    </location>
</feature>
<dbReference type="InterPro" id="IPR024167">
    <property type="entry name" value="Cytochrome_c4-like"/>
</dbReference>
<protein>
    <submittedName>
        <fullName evidence="11">Cytochrome c4</fullName>
    </submittedName>
</protein>
<evidence type="ECO:0000256" key="9">
    <source>
        <dbReference type="PIRSR" id="PIRSR000005-2"/>
    </source>
</evidence>
<feature type="domain" description="Cytochrome c" evidence="10">
    <location>
        <begin position="13"/>
        <end position="91"/>
    </location>
</feature>
<feature type="binding site" description="axial binding residue" evidence="9">
    <location>
        <position position="68"/>
    </location>
    <ligand>
        <name>heme c</name>
        <dbReference type="ChEBI" id="CHEBI:61717"/>
        <label>1</label>
    </ligand>
    <ligandPart>
        <name>Fe</name>
        <dbReference type="ChEBI" id="CHEBI:18248"/>
    </ligandPart>
</feature>
<dbReference type="GO" id="GO:0009055">
    <property type="term" value="F:electron transfer activity"/>
    <property type="evidence" value="ECO:0007669"/>
    <property type="project" value="InterPro"/>
</dbReference>
<keyword evidence="5" id="KW-0574">Periplasm</keyword>
<proteinExistence type="predicted"/>
<feature type="binding site" description="covalent" evidence="8">
    <location>
        <position position="121"/>
    </location>
    <ligand>
        <name>heme c</name>
        <dbReference type="ChEBI" id="CHEBI:61717"/>
        <label>2</label>
    </ligand>
</feature>
<evidence type="ECO:0000256" key="1">
    <source>
        <dbReference type="ARBA" id="ARBA00004418"/>
    </source>
</evidence>
<gene>
    <name evidence="11" type="primary">cc4</name>
    <name evidence="11" type="ORF">GCM10007392_13920</name>
</gene>
<evidence type="ECO:0000256" key="4">
    <source>
        <dbReference type="ARBA" id="ARBA00022723"/>
    </source>
</evidence>
<evidence type="ECO:0000313" key="11">
    <source>
        <dbReference type="EMBL" id="GGX48233.1"/>
    </source>
</evidence>
<feature type="binding site" description="axial binding residue" evidence="9">
    <location>
        <position position="125"/>
    </location>
    <ligand>
        <name>heme c</name>
        <dbReference type="ChEBI" id="CHEBI:61717"/>
        <label>2</label>
    </ligand>
    <ligandPart>
        <name>Fe</name>
        <dbReference type="ChEBI" id="CHEBI:18248"/>
    </ligandPart>
</feature>
<comment type="caution">
    <text evidence="11">The sequence shown here is derived from an EMBL/GenBank/DDBJ whole genome shotgun (WGS) entry which is preliminary data.</text>
</comment>
<dbReference type="PANTHER" id="PTHR33751:SF9">
    <property type="entry name" value="CYTOCHROME C4"/>
    <property type="match status" value="1"/>
</dbReference>
<keyword evidence="6" id="KW-0249">Electron transport</keyword>
<keyword evidence="4 9" id="KW-0479">Metal-binding</keyword>
<dbReference type="EMBL" id="BMXR01000003">
    <property type="protein sequence ID" value="GGX48233.1"/>
    <property type="molecule type" value="Genomic_DNA"/>
</dbReference>
<dbReference type="Proteomes" id="UP000626148">
    <property type="component" value="Unassembled WGS sequence"/>
</dbReference>
<dbReference type="Gene3D" id="1.10.760.10">
    <property type="entry name" value="Cytochrome c-like domain"/>
    <property type="match status" value="2"/>
</dbReference>
<evidence type="ECO:0000256" key="5">
    <source>
        <dbReference type="ARBA" id="ARBA00022764"/>
    </source>
</evidence>
<feature type="binding site" description="covalent" evidence="8">
    <location>
        <position position="124"/>
    </location>
    <ligand>
        <name>heme c</name>
        <dbReference type="ChEBI" id="CHEBI:61717"/>
        <label>2</label>
    </ligand>
</feature>
<comment type="PTM">
    <text evidence="8">Binds 2 heme c groups covalently per subunit.</text>
</comment>
<keyword evidence="3 8" id="KW-0349">Heme</keyword>
<accession>A0A918K4D1</accession>
<keyword evidence="2" id="KW-0813">Transport</keyword>
<name>A0A918K4D1_9GAMM</name>
<evidence type="ECO:0000256" key="2">
    <source>
        <dbReference type="ARBA" id="ARBA00022448"/>
    </source>
</evidence>
<sequence length="202" mass="21301">MLAGFTGLASAEGNAERGEQLTATCAGCHGADGNSAAASFPKLAGQGEPYLLKQLEDIKSGARVVTQMTGLLDGYDQQQLEDIAAYYAEQTMTTGEADPSLVELGEQLYRGGNPETGVPACSGCHNPAGQGIEAAAFPRLAGQHADYVASQLNKFARGYRAEEPSDDARMNDGDSGMMQTTAFRLKDFEIEALASYINGLHQ</sequence>
<dbReference type="GO" id="GO:0020037">
    <property type="term" value="F:heme binding"/>
    <property type="evidence" value="ECO:0007669"/>
    <property type="project" value="InterPro"/>
</dbReference>
<organism evidence="11 12">
    <name type="scientific">Saccharospirillum salsuginis</name>
    <dbReference type="NCBI Taxonomy" id="418750"/>
    <lineage>
        <taxon>Bacteria</taxon>
        <taxon>Pseudomonadati</taxon>
        <taxon>Pseudomonadota</taxon>
        <taxon>Gammaproteobacteria</taxon>
        <taxon>Oceanospirillales</taxon>
        <taxon>Saccharospirillaceae</taxon>
        <taxon>Saccharospirillum</taxon>
    </lineage>
</organism>
<feature type="binding site" description="axial binding residue" evidence="9">
    <location>
        <position position="29"/>
    </location>
    <ligand>
        <name>heme c</name>
        <dbReference type="ChEBI" id="CHEBI:61717"/>
        <label>1</label>
    </ligand>
    <ligandPart>
        <name>Fe</name>
        <dbReference type="ChEBI" id="CHEBI:18248"/>
    </ligandPart>
</feature>
<feature type="binding site" description="axial binding residue" evidence="9">
    <location>
        <position position="178"/>
    </location>
    <ligand>
        <name>heme c</name>
        <dbReference type="ChEBI" id="CHEBI:61717"/>
        <label>2</label>
    </ligand>
    <ligandPart>
        <name>Fe</name>
        <dbReference type="ChEBI" id="CHEBI:18248"/>
    </ligandPart>
</feature>
<dbReference type="AlphaFoldDB" id="A0A918K4D1"/>
<dbReference type="GO" id="GO:0042597">
    <property type="term" value="C:periplasmic space"/>
    <property type="evidence" value="ECO:0007669"/>
    <property type="project" value="UniProtKB-SubCell"/>
</dbReference>
<evidence type="ECO:0000259" key="10">
    <source>
        <dbReference type="PROSITE" id="PS51007"/>
    </source>
</evidence>
<reference evidence="11" key="2">
    <citation type="submission" date="2020-09" db="EMBL/GenBank/DDBJ databases">
        <authorList>
            <person name="Sun Q."/>
            <person name="Kim S."/>
        </authorList>
    </citation>
    <scope>NUCLEOTIDE SEQUENCE</scope>
    <source>
        <strain evidence="11">KCTC 22169</strain>
    </source>
</reference>
<dbReference type="PRINTS" id="PR00605">
    <property type="entry name" value="CYTCHROMECIC"/>
</dbReference>
<dbReference type="PANTHER" id="PTHR33751">
    <property type="entry name" value="CBB3-TYPE CYTOCHROME C OXIDASE SUBUNIT FIXP"/>
    <property type="match status" value="1"/>
</dbReference>
<keyword evidence="12" id="KW-1185">Reference proteome</keyword>
<reference evidence="11" key="1">
    <citation type="journal article" date="2014" name="Int. J. Syst. Evol. Microbiol.">
        <title>Complete genome sequence of Corynebacterium casei LMG S-19264T (=DSM 44701T), isolated from a smear-ripened cheese.</title>
        <authorList>
            <consortium name="US DOE Joint Genome Institute (JGI-PGF)"/>
            <person name="Walter F."/>
            <person name="Albersmeier A."/>
            <person name="Kalinowski J."/>
            <person name="Ruckert C."/>
        </authorList>
    </citation>
    <scope>NUCLEOTIDE SEQUENCE</scope>
    <source>
        <strain evidence="11">KCTC 22169</strain>
    </source>
</reference>
<dbReference type="InterPro" id="IPR036909">
    <property type="entry name" value="Cyt_c-like_dom_sf"/>
</dbReference>
<evidence type="ECO:0000256" key="8">
    <source>
        <dbReference type="PIRSR" id="PIRSR000005-1"/>
    </source>
</evidence>
<feature type="binding site" description="covalent" evidence="8">
    <location>
        <position position="25"/>
    </location>
    <ligand>
        <name>heme c</name>
        <dbReference type="ChEBI" id="CHEBI:61717"/>
        <label>1</label>
    </ligand>
</feature>
<evidence type="ECO:0000256" key="7">
    <source>
        <dbReference type="ARBA" id="ARBA00023004"/>
    </source>
</evidence>
<keyword evidence="7 9" id="KW-0408">Iron</keyword>